<accession>R0HS02</accession>
<name>R0HS02_9BRAS</name>
<gene>
    <name evidence="3" type="ORF">CARUB_v10024294mg</name>
</gene>
<proteinExistence type="inferred from homology"/>
<dbReference type="PRINTS" id="PR00621">
    <property type="entry name" value="HISTONEH2B"/>
</dbReference>
<evidence type="ECO:0000256" key="2">
    <source>
        <dbReference type="SAM" id="MobiDB-lite"/>
    </source>
</evidence>
<dbReference type="GO" id="GO:0000786">
    <property type="term" value="C:nucleosome"/>
    <property type="evidence" value="ECO:0007669"/>
    <property type="project" value="InterPro"/>
</dbReference>
<feature type="region of interest" description="Disordered" evidence="2">
    <location>
        <begin position="60"/>
        <end position="81"/>
    </location>
</feature>
<organism evidence="3 4">
    <name type="scientific">Capsella rubella</name>
    <dbReference type="NCBI Taxonomy" id="81985"/>
    <lineage>
        <taxon>Eukaryota</taxon>
        <taxon>Viridiplantae</taxon>
        <taxon>Streptophyta</taxon>
        <taxon>Embryophyta</taxon>
        <taxon>Tracheophyta</taxon>
        <taxon>Spermatophyta</taxon>
        <taxon>Magnoliopsida</taxon>
        <taxon>eudicotyledons</taxon>
        <taxon>Gunneridae</taxon>
        <taxon>Pentapetalae</taxon>
        <taxon>rosids</taxon>
        <taxon>malvids</taxon>
        <taxon>Brassicales</taxon>
        <taxon>Brassicaceae</taxon>
        <taxon>Camelineae</taxon>
        <taxon>Capsella</taxon>
    </lineage>
</organism>
<feature type="compositionally biased region" description="Basic residues" evidence="2">
    <location>
        <begin position="62"/>
        <end position="72"/>
    </location>
</feature>
<dbReference type="GO" id="GO:0030527">
    <property type="term" value="F:structural constituent of chromatin"/>
    <property type="evidence" value="ECO:0007669"/>
    <property type="project" value="InterPro"/>
</dbReference>
<dbReference type="SUPFAM" id="SSF47113">
    <property type="entry name" value="Histone-fold"/>
    <property type="match status" value="1"/>
</dbReference>
<evidence type="ECO:0000313" key="4">
    <source>
        <dbReference type="Proteomes" id="UP000029121"/>
    </source>
</evidence>
<dbReference type="InterPro" id="IPR000558">
    <property type="entry name" value="Histone_H2B"/>
</dbReference>
<dbReference type="InterPro" id="IPR009072">
    <property type="entry name" value="Histone-fold"/>
</dbReference>
<protein>
    <submittedName>
        <fullName evidence="3">Uncharacterized protein</fullName>
    </submittedName>
</protein>
<keyword evidence="4" id="KW-1185">Reference proteome</keyword>
<dbReference type="EMBL" id="KB870808">
    <property type="protein sequence ID" value="EOA28110.1"/>
    <property type="molecule type" value="Genomic_DNA"/>
</dbReference>
<dbReference type="AlphaFoldDB" id="R0HS02"/>
<sequence>MDFKELNRGNYFNRLIYISNSNSSLQRRKTLKLSTPFQSNEYKVSTSLLLVRGSFPLLQKQKQSKHQYRRKPKEASVTGRRNKIKKTVYSRNLRKKRRSWLGIIRNQWKLQTAFRLVLHGELANHAVYKGTKAVTN</sequence>
<dbReference type="GO" id="GO:0046982">
    <property type="term" value="F:protein heterodimerization activity"/>
    <property type="evidence" value="ECO:0007669"/>
    <property type="project" value="InterPro"/>
</dbReference>
<comment type="similarity">
    <text evidence="1">Belongs to the histone H2B family.</text>
</comment>
<dbReference type="GO" id="GO:0003677">
    <property type="term" value="F:DNA binding"/>
    <property type="evidence" value="ECO:0007669"/>
    <property type="project" value="InterPro"/>
</dbReference>
<evidence type="ECO:0000313" key="3">
    <source>
        <dbReference type="EMBL" id="EOA28110.1"/>
    </source>
</evidence>
<dbReference type="Proteomes" id="UP000029121">
    <property type="component" value="Unassembled WGS sequence"/>
</dbReference>
<reference evidence="4" key="1">
    <citation type="journal article" date="2013" name="Nat. Genet.">
        <title>The Capsella rubella genome and the genomic consequences of rapid mating system evolution.</title>
        <authorList>
            <person name="Slotte T."/>
            <person name="Hazzouri K.M."/>
            <person name="Agren J.A."/>
            <person name="Koenig D."/>
            <person name="Maumus F."/>
            <person name="Guo Y.L."/>
            <person name="Steige K."/>
            <person name="Platts A.E."/>
            <person name="Escobar J.S."/>
            <person name="Newman L.K."/>
            <person name="Wang W."/>
            <person name="Mandakova T."/>
            <person name="Vello E."/>
            <person name="Smith L.M."/>
            <person name="Henz S.R."/>
            <person name="Steffen J."/>
            <person name="Takuno S."/>
            <person name="Brandvain Y."/>
            <person name="Coop G."/>
            <person name="Andolfatto P."/>
            <person name="Hu T.T."/>
            <person name="Blanchette M."/>
            <person name="Clark R.M."/>
            <person name="Quesneville H."/>
            <person name="Nordborg M."/>
            <person name="Gaut B.S."/>
            <person name="Lysak M.A."/>
            <person name="Jenkins J."/>
            <person name="Grimwood J."/>
            <person name="Chapman J."/>
            <person name="Prochnik S."/>
            <person name="Shu S."/>
            <person name="Rokhsar D."/>
            <person name="Schmutz J."/>
            <person name="Weigel D."/>
            <person name="Wright S.I."/>
        </authorList>
    </citation>
    <scope>NUCLEOTIDE SEQUENCE [LARGE SCALE GENOMIC DNA]</scope>
    <source>
        <strain evidence="4">cv. Monte Gargano</strain>
    </source>
</reference>
<evidence type="ECO:0000256" key="1">
    <source>
        <dbReference type="ARBA" id="ARBA00006846"/>
    </source>
</evidence>
<dbReference type="Gene3D" id="1.10.20.10">
    <property type="entry name" value="Histone, subunit A"/>
    <property type="match status" value="1"/>
</dbReference>